<proteinExistence type="predicted"/>
<accession>A0ABV0SMY3</accession>
<gene>
    <name evidence="1" type="ORF">ILYODFUR_018383</name>
</gene>
<sequence>MWKDLSSVSNYGSDRCALREEGKSDTASAPPQGTILLHPSHCQVSLSAPAWDAYTGAYRDFLRRAIGHAFQSLTCFLFRSEQTWLRPRVKCRWLLSKSPQFGAHGG</sequence>
<comment type="caution">
    <text evidence="1">The sequence shown here is derived from an EMBL/GenBank/DDBJ whole genome shotgun (WGS) entry which is preliminary data.</text>
</comment>
<organism evidence="1 2">
    <name type="scientific">Ilyodon furcidens</name>
    <name type="common">goldbreast splitfin</name>
    <dbReference type="NCBI Taxonomy" id="33524"/>
    <lineage>
        <taxon>Eukaryota</taxon>
        <taxon>Metazoa</taxon>
        <taxon>Chordata</taxon>
        <taxon>Craniata</taxon>
        <taxon>Vertebrata</taxon>
        <taxon>Euteleostomi</taxon>
        <taxon>Actinopterygii</taxon>
        <taxon>Neopterygii</taxon>
        <taxon>Teleostei</taxon>
        <taxon>Neoteleostei</taxon>
        <taxon>Acanthomorphata</taxon>
        <taxon>Ovalentaria</taxon>
        <taxon>Atherinomorphae</taxon>
        <taxon>Cyprinodontiformes</taxon>
        <taxon>Goodeidae</taxon>
        <taxon>Ilyodon</taxon>
    </lineage>
</organism>
<name>A0ABV0SMY3_9TELE</name>
<reference evidence="1 2" key="1">
    <citation type="submission" date="2021-06" db="EMBL/GenBank/DDBJ databases">
        <authorList>
            <person name="Palmer J.M."/>
        </authorList>
    </citation>
    <scope>NUCLEOTIDE SEQUENCE [LARGE SCALE GENOMIC DNA]</scope>
    <source>
        <strain evidence="2">if_2019</strain>
        <tissue evidence="1">Muscle</tissue>
    </source>
</reference>
<keyword evidence="2" id="KW-1185">Reference proteome</keyword>
<evidence type="ECO:0000313" key="1">
    <source>
        <dbReference type="EMBL" id="MEQ2221699.1"/>
    </source>
</evidence>
<dbReference type="EMBL" id="JAHRIQ010001783">
    <property type="protein sequence ID" value="MEQ2221699.1"/>
    <property type="molecule type" value="Genomic_DNA"/>
</dbReference>
<dbReference type="Proteomes" id="UP001482620">
    <property type="component" value="Unassembled WGS sequence"/>
</dbReference>
<evidence type="ECO:0000313" key="2">
    <source>
        <dbReference type="Proteomes" id="UP001482620"/>
    </source>
</evidence>
<protein>
    <submittedName>
        <fullName evidence="1">Uncharacterized protein</fullName>
    </submittedName>
</protein>